<dbReference type="EMBL" id="LBVO01000019">
    <property type="protein sequence ID" value="KKQ89776.1"/>
    <property type="molecule type" value="Genomic_DNA"/>
</dbReference>
<evidence type="ECO:0000313" key="1">
    <source>
        <dbReference type="EMBL" id="KKQ89776.1"/>
    </source>
</evidence>
<name>A0A0G0PKE3_9BACT</name>
<accession>A0A0G0PKE3</accession>
<gene>
    <name evidence="1" type="ORF">UT11_C0019G0001</name>
</gene>
<dbReference type="Proteomes" id="UP000033934">
    <property type="component" value="Unassembled WGS sequence"/>
</dbReference>
<protein>
    <submittedName>
        <fullName evidence="1">Uncharacterized protein</fullName>
    </submittedName>
</protein>
<reference evidence="1 2" key="1">
    <citation type="journal article" date="2015" name="Nature">
        <title>rRNA introns, odd ribosomes, and small enigmatic genomes across a large radiation of phyla.</title>
        <authorList>
            <person name="Brown C.T."/>
            <person name="Hug L.A."/>
            <person name="Thomas B.C."/>
            <person name="Sharon I."/>
            <person name="Castelle C.J."/>
            <person name="Singh A."/>
            <person name="Wilkins M.J."/>
            <person name="Williams K.H."/>
            <person name="Banfield J.F."/>
        </authorList>
    </citation>
    <scope>NUCLEOTIDE SEQUENCE [LARGE SCALE GENOMIC DNA]</scope>
</reference>
<evidence type="ECO:0000313" key="2">
    <source>
        <dbReference type="Proteomes" id="UP000033934"/>
    </source>
</evidence>
<comment type="caution">
    <text evidence="1">The sequence shown here is derived from an EMBL/GenBank/DDBJ whole genome shotgun (WGS) entry which is preliminary data.</text>
</comment>
<dbReference type="AlphaFoldDB" id="A0A0G0PKE3"/>
<organism evidence="1 2">
    <name type="scientific">Berkelbacteria bacterium GW2011_GWA2_38_9</name>
    <dbReference type="NCBI Taxonomy" id="1618334"/>
    <lineage>
        <taxon>Bacteria</taxon>
        <taxon>Candidatus Berkelbacteria</taxon>
    </lineage>
</organism>
<feature type="non-terminal residue" evidence="1">
    <location>
        <position position="35"/>
    </location>
</feature>
<proteinExistence type="predicted"/>
<sequence>MNYFCDEVLMPETLRRFGFGISKLSAIKLDIFSII</sequence>